<dbReference type="InterPro" id="IPR007387">
    <property type="entry name" value="TRAP_DctQ"/>
</dbReference>
<proteinExistence type="inferred from homology"/>
<evidence type="ECO:0000256" key="6">
    <source>
        <dbReference type="ARBA" id="ARBA00022989"/>
    </source>
</evidence>
<gene>
    <name evidence="11" type="ORF">PZ740_11600</name>
</gene>
<accession>A0AAP3XSF9</accession>
<organism evidence="11 12">
    <name type="scientific">Marinimicrococcus flavescens</name>
    <dbReference type="NCBI Taxonomy" id="3031815"/>
    <lineage>
        <taxon>Bacteria</taxon>
        <taxon>Pseudomonadati</taxon>
        <taxon>Pseudomonadota</taxon>
        <taxon>Alphaproteobacteria</taxon>
        <taxon>Geminicoccales</taxon>
        <taxon>Geminicoccaceae</taxon>
        <taxon>Marinimicrococcus</taxon>
    </lineage>
</organism>
<comment type="function">
    <text evidence="9">Part of the tripartite ATP-independent periplasmic (TRAP) transport system.</text>
</comment>
<evidence type="ECO:0000256" key="2">
    <source>
        <dbReference type="ARBA" id="ARBA00022448"/>
    </source>
</evidence>
<dbReference type="Pfam" id="PF04290">
    <property type="entry name" value="DctQ"/>
    <property type="match status" value="1"/>
</dbReference>
<reference evidence="11 12" key="1">
    <citation type="submission" date="2023-03" db="EMBL/GenBank/DDBJ databases">
        <title>YIM 152171 draft genome.</title>
        <authorList>
            <person name="Yang Z."/>
        </authorList>
    </citation>
    <scope>NUCLEOTIDE SEQUENCE [LARGE SCALE GENOMIC DNA]</scope>
    <source>
        <strain evidence="11 12">YIM 152171</strain>
    </source>
</reference>
<evidence type="ECO:0000259" key="10">
    <source>
        <dbReference type="Pfam" id="PF04290"/>
    </source>
</evidence>
<dbReference type="GO" id="GO:0015740">
    <property type="term" value="P:C4-dicarboxylate transport"/>
    <property type="evidence" value="ECO:0007669"/>
    <property type="project" value="TreeGrafter"/>
</dbReference>
<comment type="similarity">
    <text evidence="8 9">Belongs to the TRAP transporter small permease family.</text>
</comment>
<comment type="caution">
    <text evidence="11">The sequence shown here is derived from an EMBL/GenBank/DDBJ whole genome shotgun (WGS) entry which is preliminary data.</text>
</comment>
<feature type="transmembrane region" description="Helical" evidence="9">
    <location>
        <begin position="151"/>
        <end position="168"/>
    </location>
</feature>
<keyword evidence="7 9" id="KW-0472">Membrane</keyword>
<evidence type="ECO:0000313" key="12">
    <source>
        <dbReference type="Proteomes" id="UP001301140"/>
    </source>
</evidence>
<dbReference type="PANTHER" id="PTHR35011:SF11">
    <property type="entry name" value="TRAP TRANSPORTER SMALL PERMEASE PROTEIN"/>
    <property type="match status" value="1"/>
</dbReference>
<evidence type="ECO:0000256" key="7">
    <source>
        <dbReference type="ARBA" id="ARBA00023136"/>
    </source>
</evidence>
<dbReference type="PANTHER" id="PTHR35011">
    <property type="entry name" value="2,3-DIKETO-L-GULONATE TRAP TRANSPORTER SMALL PERMEASE PROTEIN YIAM"/>
    <property type="match status" value="1"/>
</dbReference>
<keyword evidence="4 9" id="KW-0997">Cell inner membrane</keyword>
<evidence type="ECO:0000256" key="4">
    <source>
        <dbReference type="ARBA" id="ARBA00022519"/>
    </source>
</evidence>
<comment type="subunit">
    <text evidence="9">The complex comprises the extracytoplasmic solute receptor protein and the two transmembrane proteins.</text>
</comment>
<evidence type="ECO:0000256" key="3">
    <source>
        <dbReference type="ARBA" id="ARBA00022475"/>
    </source>
</evidence>
<evidence type="ECO:0000256" key="8">
    <source>
        <dbReference type="ARBA" id="ARBA00038436"/>
    </source>
</evidence>
<feature type="domain" description="Tripartite ATP-independent periplasmic transporters DctQ component" evidence="10">
    <location>
        <begin position="48"/>
        <end position="176"/>
    </location>
</feature>
<keyword evidence="5 9" id="KW-0812">Transmembrane</keyword>
<name>A0AAP3XSF9_9PROT</name>
<feature type="transmembrane region" description="Helical" evidence="9">
    <location>
        <begin position="71"/>
        <end position="89"/>
    </location>
</feature>
<dbReference type="GO" id="GO:0022857">
    <property type="term" value="F:transmembrane transporter activity"/>
    <property type="evidence" value="ECO:0007669"/>
    <property type="project" value="UniProtKB-UniRule"/>
</dbReference>
<dbReference type="InterPro" id="IPR055348">
    <property type="entry name" value="DctQ"/>
</dbReference>
<keyword evidence="3" id="KW-1003">Cell membrane</keyword>
<evidence type="ECO:0000256" key="1">
    <source>
        <dbReference type="ARBA" id="ARBA00004429"/>
    </source>
</evidence>
<dbReference type="RefSeq" id="WP_327789446.1">
    <property type="nucleotide sequence ID" value="NZ_JARGEQ010000104.1"/>
</dbReference>
<protein>
    <recommendedName>
        <fullName evidence="9">TRAP transporter small permease protein</fullName>
    </recommendedName>
</protein>
<keyword evidence="12" id="KW-1185">Reference proteome</keyword>
<feature type="transmembrane region" description="Helical" evidence="9">
    <location>
        <begin position="110"/>
        <end position="131"/>
    </location>
</feature>
<comment type="subcellular location">
    <subcellularLocation>
        <location evidence="1 9">Cell inner membrane</location>
        <topology evidence="1 9">Multi-pass membrane protein</topology>
    </subcellularLocation>
</comment>
<dbReference type="Proteomes" id="UP001301140">
    <property type="component" value="Unassembled WGS sequence"/>
</dbReference>
<evidence type="ECO:0000256" key="9">
    <source>
        <dbReference type="RuleBase" id="RU369079"/>
    </source>
</evidence>
<keyword evidence="2 9" id="KW-0813">Transport</keyword>
<dbReference type="GO" id="GO:0005886">
    <property type="term" value="C:plasma membrane"/>
    <property type="evidence" value="ECO:0007669"/>
    <property type="project" value="UniProtKB-SubCell"/>
</dbReference>
<sequence>MAEHGRPVAENGAREHHAPEFDEEQTDFRMSELGIEDGVTFVLFWILATVVFVQFFTRYVLNDSLAWTEEVARYLLIAVTFLGATIAVKKNTHIHVEFFYRYLKGRASRTLATAVDVVRLLLLGYFIYLSWKILNLMGNQRMASIDLPIGLLYWVVLAGFAIMFLRAIQVTWRHWRQGYSDLEKTDDAPRPTT</sequence>
<evidence type="ECO:0000256" key="5">
    <source>
        <dbReference type="ARBA" id="ARBA00022692"/>
    </source>
</evidence>
<dbReference type="EMBL" id="JARGEQ010000104">
    <property type="protein sequence ID" value="MDF1587023.1"/>
    <property type="molecule type" value="Genomic_DNA"/>
</dbReference>
<feature type="transmembrane region" description="Helical" evidence="9">
    <location>
        <begin position="39"/>
        <end position="59"/>
    </location>
</feature>
<keyword evidence="6 9" id="KW-1133">Transmembrane helix</keyword>
<dbReference type="AlphaFoldDB" id="A0AAP3XSF9"/>
<evidence type="ECO:0000313" key="11">
    <source>
        <dbReference type="EMBL" id="MDF1587023.1"/>
    </source>
</evidence>